<evidence type="ECO:0000313" key="2">
    <source>
        <dbReference type="EMBL" id="PKU65248.1"/>
    </source>
</evidence>
<organism evidence="2 3">
    <name type="scientific">Dendrobium catenatum</name>
    <dbReference type="NCBI Taxonomy" id="906689"/>
    <lineage>
        <taxon>Eukaryota</taxon>
        <taxon>Viridiplantae</taxon>
        <taxon>Streptophyta</taxon>
        <taxon>Embryophyta</taxon>
        <taxon>Tracheophyta</taxon>
        <taxon>Spermatophyta</taxon>
        <taxon>Magnoliopsida</taxon>
        <taxon>Liliopsida</taxon>
        <taxon>Asparagales</taxon>
        <taxon>Orchidaceae</taxon>
        <taxon>Epidendroideae</taxon>
        <taxon>Malaxideae</taxon>
        <taxon>Dendrobiinae</taxon>
        <taxon>Dendrobium</taxon>
    </lineage>
</organism>
<gene>
    <name evidence="2" type="ORF">MA16_Dca015959</name>
</gene>
<reference evidence="2 3" key="1">
    <citation type="journal article" date="2016" name="Sci. Rep.">
        <title>The Dendrobium catenatum Lindl. genome sequence provides insights into polysaccharide synthase, floral development and adaptive evolution.</title>
        <authorList>
            <person name="Zhang G.Q."/>
            <person name="Xu Q."/>
            <person name="Bian C."/>
            <person name="Tsai W.C."/>
            <person name="Yeh C.M."/>
            <person name="Liu K.W."/>
            <person name="Yoshida K."/>
            <person name="Zhang L.S."/>
            <person name="Chang S.B."/>
            <person name="Chen F."/>
            <person name="Shi Y."/>
            <person name="Su Y.Y."/>
            <person name="Zhang Y.Q."/>
            <person name="Chen L.J."/>
            <person name="Yin Y."/>
            <person name="Lin M."/>
            <person name="Huang H."/>
            <person name="Deng H."/>
            <person name="Wang Z.W."/>
            <person name="Zhu S.L."/>
            <person name="Zhao X."/>
            <person name="Deng C."/>
            <person name="Niu S.C."/>
            <person name="Huang J."/>
            <person name="Wang M."/>
            <person name="Liu G.H."/>
            <person name="Yang H.J."/>
            <person name="Xiao X.J."/>
            <person name="Hsiao Y.Y."/>
            <person name="Wu W.L."/>
            <person name="Chen Y.Y."/>
            <person name="Mitsuda N."/>
            <person name="Ohme-Takagi M."/>
            <person name="Luo Y.B."/>
            <person name="Van de Peer Y."/>
            <person name="Liu Z.J."/>
        </authorList>
    </citation>
    <scope>NUCLEOTIDE SEQUENCE [LARGE SCALE GENOMIC DNA]</scope>
    <source>
        <tissue evidence="2">The whole plant</tissue>
    </source>
</reference>
<feature type="compositionally biased region" description="Polar residues" evidence="1">
    <location>
        <begin position="45"/>
        <end position="65"/>
    </location>
</feature>
<feature type="compositionally biased region" description="Basic residues" evidence="1">
    <location>
        <begin position="91"/>
        <end position="109"/>
    </location>
</feature>
<dbReference type="Proteomes" id="UP000233837">
    <property type="component" value="Unassembled WGS sequence"/>
</dbReference>
<dbReference type="EMBL" id="KZ503374">
    <property type="protein sequence ID" value="PKU65248.1"/>
    <property type="molecule type" value="Genomic_DNA"/>
</dbReference>
<accession>A0A2I0VPB4</accession>
<sequence>MVNLFQEFEARMRKNFEQIMRRVDLIDEKLQHCIVQGIIKHDQQAAPSSSSFIPHTIPSPNNIRISSDHTKTDAPEKMNNVEMTQGAERVSKKKKLERKSSQKKRRSRKGYTTSLK</sequence>
<evidence type="ECO:0000256" key="1">
    <source>
        <dbReference type="SAM" id="MobiDB-lite"/>
    </source>
</evidence>
<protein>
    <submittedName>
        <fullName evidence="2">Uncharacterized protein</fullName>
    </submittedName>
</protein>
<feature type="compositionally biased region" description="Basic and acidic residues" evidence="1">
    <location>
        <begin position="66"/>
        <end position="76"/>
    </location>
</feature>
<reference evidence="2 3" key="2">
    <citation type="journal article" date="2017" name="Nature">
        <title>The Apostasia genome and the evolution of orchids.</title>
        <authorList>
            <person name="Zhang G.Q."/>
            <person name="Liu K.W."/>
            <person name="Li Z."/>
            <person name="Lohaus R."/>
            <person name="Hsiao Y.Y."/>
            <person name="Niu S.C."/>
            <person name="Wang J.Y."/>
            <person name="Lin Y.C."/>
            <person name="Xu Q."/>
            <person name="Chen L.J."/>
            <person name="Yoshida K."/>
            <person name="Fujiwara S."/>
            <person name="Wang Z.W."/>
            <person name="Zhang Y.Q."/>
            <person name="Mitsuda N."/>
            <person name="Wang M."/>
            <person name="Liu G.H."/>
            <person name="Pecoraro L."/>
            <person name="Huang H.X."/>
            <person name="Xiao X.J."/>
            <person name="Lin M."/>
            <person name="Wu X.Y."/>
            <person name="Wu W.L."/>
            <person name="Chen Y.Y."/>
            <person name="Chang S.B."/>
            <person name="Sakamoto S."/>
            <person name="Ohme-Takagi M."/>
            <person name="Yagi M."/>
            <person name="Zeng S.J."/>
            <person name="Shen C.Y."/>
            <person name="Yeh C.M."/>
            <person name="Luo Y.B."/>
            <person name="Tsai W.C."/>
            <person name="Van de Peer Y."/>
            <person name="Liu Z.J."/>
        </authorList>
    </citation>
    <scope>NUCLEOTIDE SEQUENCE [LARGE SCALE GENOMIC DNA]</scope>
    <source>
        <tissue evidence="2">The whole plant</tissue>
    </source>
</reference>
<keyword evidence="3" id="KW-1185">Reference proteome</keyword>
<name>A0A2I0VPB4_9ASPA</name>
<feature type="region of interest" description="Disordered" evidence="1">
    <location>
        <begin position="45"/>
        <end position="116"/>
    </location>
</feature>
<evidence type="ECO:0000313" key="3">
    <source>
        <dbReference type="Proteomes" id="UP000233837"/>
    </source>
</evidence>
<dbReference type="AlphaFoldDB" id="A0A2I0VPB4"/>
<proteinExistence type="predicted"/>